<comment type="caution">
    <text evidence="1">The sequence shown here is derived from an EMBL/GenBank/DDBJ whole genome shotgun (WGS) entry which is preliminary data.</text>
</comment>
<accession>A0A832A919</accession>
<protein>
    <submittedName>
        <fullName evidence="1">DUF4338 domain-containing protein</fullName>
    </submittedName>
</protein>
<evidence type="ECO:0000313" key="1">
    <source>
        <dbReference type="EMBL" id="HFK98854.1"/>
    </source>
</evidence>
<name>A0A832A919_9BACT</name>
<gene>
    <name evidence="1" type="ORF">ENS06_16200</name>
</gene>
<dbReference type="EMBL" id="DSTK01000044">
    <property type="protein sequence ID" value="HFK98854.1"/>
    <property type="molecule type" value="Genomic_DNA"/>
</dbReference>
<reference evidence="1" key="1">
    <citation type="journal article" date="2020" name="mSystems">
        <title>Genome- and Community-Level Interaction Insights into Carbon Utilization and Element Cycling Functions of Hydrothermarchaeota in Hydrothermal Sediment.</title>
        <authorList>
            <person name="Zhou Z."/>
            <person name="Liu Y."/>
            <person name="Xu W."/>
            <person name="Pan J."/>
            <person name="Luo Z.H."/>
            <person name="Li M."/>
        </authorList>
    </citation>
    <scope>NUCLEOTIDE SEQUENCE [LARGE SCALE GENOMIC DNA]</scope>
    <source>
        <strain evidence="1">SpSt-456</strain>
    </source>
</reference>
<sequence length="296" mass="34106">MSEKVHVQFFGIAASPKELELIEGIIKDCWGLSRSELACTVCELLGWRRPNGGLKMVECRMFLERLEEKGMLRLPPPRGPRKRNRVRPATLLKEEDLPPEPVEGTVAELGPVNLEIVKTQEDRRLWRGWIDQFHYLGYKVPFGAHLSYFVCLEKVGRVGCIQVSSPAWRMKVRDAWIGWDDKQRLRGLQHIVQNSRFLILPHVRVPNLASTALAALGRRIADDWHAHYGIRPLLLETFVDVARFKGTIYKAANWIPLGLTTGRGRMDREWKRVGEAPKDVYVFPLCRNAREKLKRL</sequence>
<dbReference type="Pfam" id="PF14236">
    <property type="entry name" value="DruA"/>
    <property type="match status" value="1"/>
</dbReference>
<proteinExistence type="predicted"/>
<organism evidence="1">
    <name type="scientific">Desulfacinum infernum</name>
    <dbReference type="NCBI Taxonomy" id="35837"/>
    <lineage>
        <taxon>Bacteria</taxon>
        <taxon>Pseudomonadati</taxon>
        <taxon>Thermodesulfobacteriota</taxon>
        <taxon>Syntrophobacteria</taxon>
        <taxon>Syntrophobacterales</taxon>
        <taxon>Syntrophobacteraceae</taxon>
        <taxon>Desulfacinum</taxon>
    </lineage>
</organism>
<dbReference type="AlphaFoldDB" id="A0A832A919"/>
<dbReference type="InterPro" id="IPR025639">
    <property type="entry name" value="DruA"/>
</dbReference>